<organism evidence="6 7">
    <name type="scientific">Sutterella wadsworthensis HGA0223</name>
    <dbReference type="NCBI Taxonomy" id="1203554"/>
    <lineage>
        <taxon>Bacteria</taxon>
        <taxon>Pseudomonadati</taxon>
        <taxon>Pseudomonadota</taxon>
        <taxon>Betaproteobacteria</taxon>
        <taxon>Burkholderiales</taxon>
        <taxon>Sutterellaceae</taxon>
        <taxon>Sutterella</taxon>
    </lineage>
</organism>
<evidence type="ECO:0000256" key="3">
    <source>
        <dbReference type="ARBA" id="ARBA00022827"/>
    </source>
</evidence>
<evidence type="ECO:0000256" key="2">
    <source>
        <dbReference type="ARBA" id="ARBA00022630"/>
    </source>
</evidence>
<keyword evidence="3" id="KW-0274">FAD</keyword>
<dbReference type="InterPro" id="IPR003953">
    <property type="entry name" value="FAD-dep_OxRdtase_2_FAD-bd"/>
</dbReference>
<protein>
    <recommendedName>
        <fullName evidence="5">FAD-dependent oxidoreductase 2 FAD-binding domain-containing protein</fullName>
    </recommendedName>
</protein>
<dbReference type="GO" id="GO:0016491">
    <property type="term" value="F:oxidoreductase activity"/>
    <property type="evidence" value="ECO:0007669"/>
    <property type="project" value="UniProtKB-KW"/>
</dbReference>
<evidence type="ECO:0000256" key="1">
    <source>
        <dbReference type="ARBA" id="ARBA00001974"/>
    </source>
</evidence>
<proteinExistence type="predicted"/>
<dbReference type="InterPro" id="IPR050315">
    <property type="entry name" value="FAD-oxidoreductase_2"/>
</dbReference>
<dbReference type="AlphaFoldDB" id="S3BG60"/>
<feature type="domain" description="FAD-dependent oxidoreductase 2 FAD-binding" evidence="5">
    <location>
        <begin position="40"/>
        <end position="529"/>
    </location>
</feature>
<keyword evidence="4" id="KW-0560">Oxidoreductase</keyword>
<comment type="caution">
    <text evidence="6">The sequence shown here is derived from an EMBL/GenBank/DDBJ whole genome shotgun (WGS) entry which is preliminary data.</text>
</comment>
<dbReference type="EMBL" id="ATCF01000016">
    <property type="protein sequence ID" value="EPD99446.1"/>
    <property type="molecule type" value="Genomic_DNA"/>
</dbReference>
<keyword evidence="7" id="KW-1185">Reference proteome</keyword>
<dbReference type="Pfam" id="PF00890">
    <property type="entry name" value="FAD_binding_2"/>
    <property type="match status" value="1"/>
</dbReference>
<reference evidence="6 7" key="1">
    <citation type="submission" date="2013-04" db="EMBL/GenBank/DDBJ databases">
        <title>The Genome Sequence of Sutterella wadsworthensis HGA0223.</title>
        <authorList>
            <consortium name="The Broad Institute Genomics Platform"/>
            <person name="Earl A."/>
            <person name="Ward D."/>
            <person name="Feldgarden M."/>
            <person name="Gevers D."/>
            <person name="Schmidt T.M."/>
            <person name="Dover J."/>
            <person name="Dai D."/>
            <person name="Walker B."/>
            <person name="Young S."/>
            <person name="Zeng Q."/>
            <person name="Gargeya S."/>
            <person name="Fitzgerald M."/>
            <person name="Haas B."/>
            <person name="Abouelleil A."/>
            <person name="Allen A.W."/>
            <person name="Alvarado L."/>
            <person name="Arachchi H.M."/>
            <person name="Berlin A.M."/>
            <person name="Chapman S.B."/>
            <person name="Gainer-Dewar J."/>
            <person name="Goldberg J."/>
            <person name="Griggs A."/>
            <person name="Gujja S."/>
            <person name="Hansen M."/>
            <person name="Howarth C."/>
            <person name="Imamovic A."/>
            <person name="Ireland A."/>
            <person name="Larimer J."/>
            <person name="McCowan C."/>
            <person name="Murphy C."/>
            <person name="Pearson M."/>
            <person name="Poon T.W."/>
            <person name="Priest M."/>
            <person name="Roberts A."/>
            <person name="Saif S."/>
            <person name="Shea T."/>
            <person name="Sisk P."/>
            <person name="Sykes S."/>
            <person name="Wortman J."/>
            <person name="Nusbaum C."/>
            <person name="Birren B."/>
        </authorList>
    </citation>
    <scope>NUCLEOTIDE SEQUENCE [LARGE SCALE GENOMIC DNA]</scope>
    <source>
        <strain evidence="6 7">HGA0223</strain>
    </source>
</reference>
<dbReference type="RefSeq" id="WP_016474414.1">
    <property type="nucleotide sequence ID" value="NZ_KE150480.1"/>
</dbReference>
<evidence type="ECO:0000259" key="5">
    <source>
        <dbReference type="Pfam" id="PF00890"/>
    </source>
</evidence>
<dbReference type="GO" id="GO:0008202">
    <property type="term" value="P:steroid metabolic process"/>
    <property type="evidence" value="ECO:0007669"/>
    <property type="project" value="UniProtKB-ARBA"/>
</dbReference>
<dbReference type="SUPFAM" id="SSF56425">
    <property type="entry name" value="Succinate dehydrogenase/fumarate reductase flavoprotein, catalytic domain"/>
    <property type="match status" value="1"/>
</dbReference>
<dbReference type="PATRIC" id="fig|1203554.3.peg.1164"/>
<dbReference type="SUPFAM" id="SSF51905">
    <property type="entry name" value="FAD/NAD(P)-binding domain"/>
    <property type="match status" value="1"/>
</dbReference>
<evidence type="ECO:0000256" key="4">
    <source>
        <dbReference type="ARBA" id="ARBA00023002"/>
    </source>
</evidence>
<dbReference type="InterPro" id="IPR036188">
    <property type="entry name" value="FAD/NAD-bd_sf"/>
</dbReference>
<dbReference type="Proteomes" id="UP000014400">
    <property type="component" value="Unassembled WGS sequence"/>
</dbReference>
<dbReference type="PANTHER" id="PTHR43400:SF10">
    <property type="entry name" value="3-OXOSTEROID 1-DEHYDROGENASE"/>
    <property type="match status" value="1"/>
</dbReference>
<dbReference type="Gene3D" id="3.90.700.10">
    <property type="entry name" value="Succinate dehydrogenase/fumarate reductase flavoprotein, catalytic domain"/>
    <property type="match status" value="1"/>
</dbReference>
<evidence type="ECO:0000313" key="6">
    <source>
        <dbReference type="EMBL" id="EPD99446.1"/>
    </source>
</evidence>
<accession>S3BG60</accession>
<dbReference type="PANTHER" id="PTHR43400">
    <property type="entry name" value="FUMARATE REDUCTASE"/>
    <property type="match status" value="1"/>
</dbReference>
<dbReference type="STRING" id="1203554.HMPREF1476_01125"/>
<keyword evidence="2" id="KW-0285">Flavoprotein</keyword>
<evidence type="ECO:0000313" key="7">
    <source>
        <dbReference type="Proteomes" id="UP000014400"/>
    </source>
</evidence>
<dbReference type="InterPro" id="IPR027477">
    <property type="entry name" value="Succ_DH/fumarate_Rdtase_cat_sf"/>
</dbReference>
<comment type="cofactor">
    <cofactor evidence="1">
        <name>FAD</name>
        <dbReference type="ChEBI" id="CHEBI:57692"/>
    </cofactor>
</comment>
<dbReference type="PRINTS" id="PR00411">
    <property type="entry name" value="PNDRDTASEI"/>
</dbReference>
<name>S3BG60_9BURK</name>
<sequence>MNHPAIARRNLLTAAGCALLRPAAASSGHERLQNKTYAADIIVIGFGAAGASAAIEAARAGSSVLILEKSPQKSHCSSTRMSSGIYLCPDRGISEEVLAQYIASTYLPDGGVSYREGKMDPDLTALARIWAKLGPQTYEWLHSLDPDFRQATSALFTTPRFMRLWEGYRPHLQGLIATYGRWKGFQHSTFGSPKLETSGGEALYACLNEGIRSASGISIRYAFQATELIADGDAVIGVRAVSENSEHQFLARQAVILTCGGFAFNRTMRASLLPASGNQFWAASSAPENTGDGINMALRAGAALIASCSYFDRFCALLPQKYNGIRLGVPLSCIGSPHSILVDNFGRRFTSESELRDQEQHYGFYQELLQFDPATLSFPRAPVWLIFDHALMLNGPLATLGEGSTVSGLTTWSEDNLEAVRKGWILTGETITELAQRIARHPDNASRLSAELLQKSITHFNRAAQSGFDEQFDRDPSTLEPIAQAPFYAMPVSIDVPHMGAGLKTDRNKQVLRWDNTPIEGLYAAGETAPVSQFVHDRGGHLSECLVFGRHVGRIAAAMPKRGRQ</sequence>
<dbReference type="HOGENOM" id="CLU_011398_4_3_4"/>
<dbReference type="eggNOG" id="COG1053">
    <property type="taxonomic scope" value="Bacteria"/>
</dbReference>
<gene>
    <name evidence="6" type="ORF">HMPREF1476_01125</name>
</gene>
<dbReference type="Gene3D" id="3.50.50.60">
    <property type="entry name" value="FAD/NAD(P)-binding domain"/>
    <property type="match status" value="2"/>
</dbReference>